<dbReference type="AlphaFoldDB" id="A0AAE0P1T8"/>
<comment type="caution">
    <text evidence="1">The sequence shown here is derived from an EMBL/GenBank/DDBJ whole genome shotgun (WGS) entry which is preliminary data.</text>
</comment>
<reference evidence="1" key="1">
    <citation type="journal article" date="2023" name="Mol. Phylogenet. Evol.">
        <title>Genome-scale phylogeny and comparative genomics of the fungal order Sordariales.</title>
        <authorList>
            <person name="Hensen N."/>
            <person name="Bonometti L."/>
            <person name="Westerberg I."/>
            <person name="Brannstrom I.O."/>
            <person name="Guillou S."/>
            <person name="Cros-Aarteil S."/>
            <person name="Calhoun S."/>
            <person name="Haridas S."/>
            <person name="Kuo A."/>
            <person name="Mondo S."/>
            <person name="Pangilinan J."/>
            <person name="Riley R."/>
            <person name="LaButti K."/>
            <person name="Andreopoulos B."/>
            <person name="Lipzen A."/>
            <person name="Chen C."/>
            <person name="Yan M."/>
            <person name="Daum C."/>
            <person name="Ng V."/>
            <person name="Clum A."/>
            <person name="Steindorff A."/>
            <person name="Ohm R.A."/>
            <person name="Martin F."/>
            <person name="Silar P."/>
            <person name="Natvig D.O."/>
            <person name="Lalanne C."/>
            <person name="Gautier V."/>
            <person name="Ament-Velasquez S.L."/>
            <person name="Kruys A."/>
            <person name="Hutchinson M.I."/>
            <person name="Powell A.J."/>
            <person name="Barry K."/>
            <person name="Miller A.N."/>
            <person name="Grigoriev I.V."/>
            <person name="Debuchy R."/>
            <person name="Gladieux P."/>
            <person name="Hiltunen Thoren M."/>
            <person name="Johannesson H."/>
        </authorList>
    </citation>
    <scope>NUCLEOTIDE SEQUENCE</scope>
    <source>
        <strain evidence="1">FGSC 1904</strain>
    </source>
</reference>
<gene>
    <name evidence="1" type="ORF">B0T20DRAFT_68064</name>
</gene>
<reference evidence="1" key="2">
    <citation type="submission" date="2023-07" db="EMBL/GenBank/DDBJ databases">
        <authorList>
            <consortium name="Lawrence Berkeley National Laboratory"/>
            <person name="Haridas S."/>
            <person name="Hensen N."/>
            <person name="Bonometti L."/>
            <person name="Westerberg I."/>
            <person name="Brannstrom I.O."/>
            <person name="Guillou S."/>
            <person name="Cros-Aarteil S."/>
            <person name="Calhoun S."/>
            <person name="Kuo A."/>
            <person name="Mondo S."/>
            <person name="Pangilinan J."/>
            <person name="Riley R."/>
            <person name="LaButti K."/>
            <person name="Andreopoulos B."/>
            <person name="Lipzen A."/>
            <person name="Chen C."/>
            <person name="Yanf M."/>
            <person name="Daum C."/>
            <person name="Ng V."/>
            <person name="Clum A."/>
            <person name="Steindorff A."/>
            <person name="Ohm R."/>
            <person name="Martin F."/>
            <person name="Silar P."/>
            <person name="Natvig D."/>
            <person name="Lalanne C."/>
            <person name="Gautier V."/>
            <person name="Ament-velasquez S.L."/>
            <person name="Kruys A."/>
            <person name="Hutchinson M.I."/>
            <person name="Powell A.J."/>
            <person name="Barry K."/>
            <person name="Miller A.N."/>
            <person name="Grigoriev I.V."/>
            <person name="Debuchy R."/>
            <person name="Gladieux P."/>
            <person name="Thoren M.H."/>
            <person name="Johannesson H."/>
        </authorList>
    </citation>
    <scope>NUCLEOTIDE SEQUENCE</scope>
    <source>
        <strain evidence="1">FGSC 1904</strain>
    </source>
</reference>
<evidence type="ECO:0000313" key="2">
    <source>
        <dbReference type="Proteomes" id="UP001281003"/>
    </source>
</evidence>
<dbReference type="EMBL" id="JAUTDP010000012">
    <property type="protein sequence ID" value="KAK3391878.1"/>
    <property type="molecule type" value="Genomic_DNA"/>
</dbReference>
<protein>
    <submittedName>
        <fullName evidence="1">Uncharacterized protein</fullName>
    </submittedName>
</protein>
<keyword evidence="2" id="KW-1185">Reference proteome</keyword>
<name>A0AAE0P1T8_SORBR</name>
<sequence length="102" mass="11101">MILRDPIDEAVCLLLLLFSLVLCQLVFALVMRKIVVSLNADLSTFDGSLGAKQARQLNYAKLSHSDQGPRFPGEPGLLPDCQNRQNNGCIPYGPQPESPCGC</sequence>
<dbReference type="Proteomes" id="UP001281003">
    <property type="component" value="Unassembled WGS sequence"/>
</dbReference>
<proteinExistence type="predicted"/>
<organism evidence="1 2">
    <name type="scientific">Sordaria brevicollis</name>
    <dbReference type="NCBI Taxonomy" id="83679"/>
    <lineage>
        <taxon>Eukaryota</taxon>
        <taxon>Fungi</taxon>
        <taxon>Dikarya</taxon>
        <taxon>Ascomycota</taxon>
        <taxon>Pezizomycotina</taxon>
        <taxon>Sordariomycetes</taxon>
        <taxon>Sordariomycetidae</taxon>
        <taxon>Sordariales</taxon>
        <taxon>Sordariaceae</taxon>
        <taxon>Sordaria</taxon>
    </lineage>
</organism>
<accession>A0AAE0P1T8</accession>
<evidence type="ECO:0000313" key="1">
    <source>
        <dbReference type="EMBL" id="KAK3391878.1"/>
    </source>
</evidence>